<dbReference type="InterPro" id="IPR045518">
    <property type="entry name" value="2EXR"/>
</dbReference>
<dbReference type="Pfam" id="PF20150">
    <property type="entry name" value="2EXR"/>
    <property type="match status" value="1"/>
</dbReference>
<evidence type="ECO:0000313" key="3">
    <source>
        <dbReference type="Proteomes" id="UP000248817"/>
    </source>
</evidence>
<dbReference type="Proteomes" id="UP000248817">
    <property type="component" value="Unassembled WGS sequence"/>
</dbReference>
<keyword evidence="3" id="KW-1185">Reference proteome</keyword>
<dbReference type="EMBL" id="KZ825494">
    <property type="protein sequence ID" value="PYI32273.1"/>
    <property type="molecule type" value="Genomic_DNA"/>
</dbReference>
<organism evidence="2 3">
    <name type="scientific">Aspergillus indologenus CBS 114.80</name>
    <dbReference type="NCBI Taxonomy" id="1450541"/>
    <lineage>
        <taxon>Eukaryota</taxon>
        <taxon>Fungi</taxon>
        <taxon>Dikarya</taxon>
        <taxon>Ascomycota</taxon>
        <taxon>Pezizomycotina</taxon>
        <taxon>Eurotiomycetes</taxon>
        <taxon>Eurotiomycetidae</taxon>
        <taxon>Eurotiales</taxon>
        <taxon>Aspergillaceae</taxon>
        <taxon>Aspergillus</taxon>
        <taxon>Aspergillus subgen. Circumdati</taxon>
    </lineage>
</organism>
<reference evidence="2 3" key="1">
    <citation type="submission" date="2018-02" db="EMBL/GenBank/DDBJ databases">
        <title>The genomes of Aspergillus section Nigri reveals drivers in fungal speciation.</title>
        <authorList>
            <consortium name="DOE Joint Genome Institute"/>
            <person name="Vesth T.C."/>
            <person name="Nybo J."/>
            <person name="Theobald S."/>
            <person name="Brandl J."/>
            <person name="Frisvad J.C."/>
            <person name="Nielsen K.F."/>
            <person name="Lyhne E.K."/>
            <person name="Kogle M.E."/>
            <person name="Kuo A."/>
            <person name="Riley R."/>
            <person name="Clum A."/>
            <person name="Nolan M."/>
            <person name="Lipzen A."/>
            <person name="Salamov A."/>
            <person name="Henrissat B."/>
            <person name="Wiebenga A."/>
            <person name="De vries R.P."/>
            <person name="Grigoriev I.V."/>
            <person name="Mortensen U.H."/>
            <person name="Andersen M.R."/>
            <person name="Baker S.E."/>
        </authorList>
    </citation>
    <scope>NUCLEOTIDE SEQUENCE [LARGE SCALE GENOMIC DNA]</scope>
    <source>
        <strain evidence="2 3">CBS 114.80</strain>
    </source>
</reference>
<evidence type="ECO:0000259" key="1">
    <source>
        <dbReference type="Pfam" id="PF20150"/>
    </source>
</evidence>
<feature type="domain" description="2EXR" evidence="1">
    <location>
        <begin position="6"/>
        <end position="127"/>
    </location>
</feature>
<accession>A0A2V5IDX3</accession>
<name>A0A2V5IDX3_9EURO</name>
<gene>
    <name evidence="2" type="ORF">BP00DRAFT_473308</name>
</gene>
<sequence>MATSGFPSFSRLPPEIRRMIWNAALPDPISNPLFFWRRIELCIWSLDDKDDDYSDYSDDDYDDDWVPRLIDPEEMGAFSEEIPLLEVNKEAHRVAQAWIQRQSDNYTIPPDHNTIAVRCFKPQRDIVFCPNAKWKDFLKEVSLVYIALSITRSGRKLNRDHLIRRVALPQQLLADSEYAALPELFRKGLQMWCRDLYIVVDAPATLREFVPNGPVRPNWELEVLDDFPRASCTRQGGWQVVEGSSLQGGPAYESAKELLGQITKYDLSEVRFAAWVLDTFSVEFEIRFARAVKR</sequence>
<protein>
    <recommendedName>
        <fullName evidence="1">2EXR domain-containing protein</fullName>
    </recommendedName>
</protein>
<dbReference type="AlphaFoldDB" id="A0A2V5IDX3"/>
<evidence type="ECO:0000313" key="2">
    <source>
        <dbReference type="EMBL" id="PYI32273.1"/>
    </source>
</evidence>
<proteinExistence type="predicted"/>